<accession>A0ABS7WTK0</accession>
<sequence length="193" mass="22051">MILSALNGFILGLSLCVPFGPINILILNNAVKSFKNGFLIGFAALLIDISYFSLCYFGFSFLNNEKFFVYLSYFSFCFLSYLAFLTFKSTSNIQKSAITNTAISSFLKGAFVNIFNPFVIIFWFSYTASIKKEEYMLIIVTFLFLAVFLWILFLAFFSAKYARILNQKVLKIINIISAFVLEFFAFKILLSTI</sequence>
<evidence type="ECO:0000256" key="4">
    <source>
        <dbReference type="ARBA" id="ARBA00022989"/>
    </source>
</evidence>
<keyword evidence="4 6" id="KW-1133">Transmembrane helix</keyword>
<evidence type="ECO:0000256" key="3">
    <source>
        <dbReference type="ARBA" id="ARBA00022692"/>
    </source>
</evidence>
<keyword evidence="5 6" id="KW-0472">Membrane</keyword>
<dbReference type="EMBL" id="JACGBB010000032">
    <property type="protein sequence ID" value="MBZ7988106.1"/>
    <property type="molecule type" value="Genomic_DNA"/>
</dbReference>
<evidence type="ECO:0000313" key="8">
    <source>
        <dbReference type="Proteomes" id="UP000786183"/>
    </source>
</evidence>
<evidence type="ECO:0000256" key="1">
    <source>
        <dbReference type="ARBA" id="ARBA00004651"/>
    </source>
</evidence>
<keyword evidence="2" id="KW-1003">Cell membrane</keyword>
<protein>
    <submittedName>
        <fullName evidence="7">LysE family transporter</fullName>
    </submittedName>
</protein>
<dbReference type="Pfam" id="PF01810">
    <property type="entry name" value="LysE"/>
    <property type="match status" value="1"/>
</dbReference>
<evidence type="ECO:0000313" key="7">
    <source>
        <dbReference type="EMBL" id="MBZ7988106.1"/>
    </source>
</evidence>
<keyword evidence="8" id="KW-1185">Reference proteome</keyword>
<feature type="transmembrane region" description="Helical" evidence="6">
    <location>
        <begin position="169"/>
        <end position="190"/>
    </location>
</feature>
<feature type="transmembrane region" description="Helical" evidence="6">
    <location>
        <begin position="136"/>
        <end position="157"/>
    </location>
</feature>
<keyword evidence="3 6" id="KW-0812">Transmembrane</keyword>
<dbReference type="PANTHER" id="PTHR38825:SF2">
    <property type="entry name" value="LYSINE TRANSPORTER LYSE"/>
    <property type="match status" value="1"/>
</dbReference>
<feature type="transmembrane region" description="Helical" evidence="6">
    <location>
        <begin position="38"/>
        <end position="61"/>
    </location>
</feature>
<feature type="transmembrane region" description="Helical" evidence="6">
    <location>
        <begin position="106"/>
        <end position="124"/>
    </location>
</feature>
<dbReference type="RefSeq" id="WP_224325570.1">
    <property type="nucleotide sequence ID" value="NZ_JACGBB010000032.1"/>
</dbReference>
<name>A0ABS7WTK0_9BACT</name>
<proteinExistence type="predicted"/>
<feature type="transmembrane region" description="Helical" evidence="6">
    <location>
        <begin position="6"/>
        <end position="26"/>
    </location>
</feature>
<comment type="caution">
    <text evidence="7">The sequence shown here is derived from an EMBL/GenBank/DDBJ whole genome shotgun (WGS) entry which is preliminary data.</text>
</comment>
<organism evidence="7 8">
    <name type="scientific">Campylobacter canadensis</name>
    <dbReference type="NCBI Taxonomy" id="449520"/>
    <lineage>
        <taxon>Bacteria</taxon>
        <taxon>Pseudomonadati</taxon>
        <taxon>Campylobacterota</taxon>
        <taxon>Epsilonproteobacteria</taxon>
        <taxon>Campylobacterales</taxon>
        <taxon>Campylobacteraceae</taxon>
        <taxon>Campylobacter</taxon>
    </lineage>
</organism>
<reference evidence="7 8" key="1">
    <citation type="submission" date="2020-07" db="EMBL/GenBank/DDBJ databases">
        <title>Transfer of Campylobacter canadensis to the novel genus Avispirillum gen. nov., that also includes two novel species recovered from migratory waterfowl: Avispirillum anseris sp. nov. and Avispirillum brantae sp. nov.</title>
        <authorList>
            <person name="Miller W.G."/>
            <person name="Chapman M.H."/>
            <person name="Yee E."/>
            <person name="Inglis G.D."/>
        </authorList>
    </citation>
    <scope>NUCLEOTIDE SEQUENCE [LARGE SCALE GENOMIC DNA]</scope>
    <source>
        <strain evidence="7 8">L283</strain>
    </source>
</reference>
<evidence type="ECO:0000256" key="6">
    <source>
        <dbReference type="SAM" id="Phobius"/>
    </source>
</evidence>
<evidence type="ECO:0000256" key="5">
    <source>
        <dbReference type="ARBA" id="ARBA00023136"/>
    </source>
</evidence>
<evidence type="ECO:0000256" key="2">
    <source>
        <dbReference type="ARBA" id="ARBA00022475"/>
    </source>
</evidence>
<gene>
    <name evidence="7" type="ORF">AVCANL283_08380</name>
</gene>
<dbReference type="Proteomes" id="UP000786183">
    <property type="component" value="Unassembled WGS sequence"/>
</dbReference>
<feature type="transmembrane region" description="Helical" evidence="6">
    <location>
        <begin position="67"/>
        <end position="85"/>
    </location>
</feature>
<comment type="subcellular location">
    <subcellularLocation>
        <location evidence="1">Cell membrane</location>
        <topology evidence="1">Multi-pass membrane protein</topology>
    </subcellularLocation>
</comment>
<dbReference type="PANTHER" id="PTHR38825">
    <property type="entry name" value="LYSINE EXPORTER PROTEIN (LYSE/YGGA)"/>
    <property type="match status" value="1"/>
</dbReference>
<dbReference type="InterPro" id="IPR001123">
    <property type="entry name" value="LeuE-type"/>
</dbReference>